<dbReference type="SMART" id="SM00028">
    <property type="entry name" value="TPR"/>
    <property type="match status" value="5"/>
</dbReference>
<evidence type="ECO:0000313" key="5">
    <source>
        <dbReference type="EMBL" id="HCY80364.1"/>
    </source>
</evidence>
<evidence type="ECO:0000313" key="6">
    <source>
        <dbReference type="Proteomes" id="UP000263268"/>
    </source>
</evidence>
<name>A0A3D6BN79_9FLAO</name>
<feature type="transmembrane region" description="Helical" evidence="2">
    <location>
        <begin position="965"/>
        <end position="983"/>
    </location>
</feature>
<evidence type="ECO:0000256" key="2">
    <source>
        <dbReference type="SAM" id="Phobius"/>
    </source>
</evidence>
<feature type="chain" id="PRO_5017835762" description="CHAT domain-containing protein" evidence="3">
    <location>
        <begin position="19"/>
        <end position="993"/>
    </location>
</feature>
<accession>A0A3D6BN79</accession>
<keyword evidence="2" id="KW-1133">Transmembrane helix</keyword>
<reference evidence="5 6" key="1">
    <citation type="journal article" date="2018" name="Nat. Biotechnol.">
        <title>A standardized bacterial taxonomy based on genome phylogeny substantially revises the tree of life.</title>
        <authorList>
            <person name="Parks D.H."/>
            <person name="Chuvochina M."/>
            <person name="Waite D.W."/>
            <person name="Rinke C."/>
            <person name="Skarshewski A."/>
            <person name="Chaumeil P.A."/>
            <person name="Hugenholtz P."/>
        </authorList>
    </citation>
    <scope>NUCLEOTIDE SEQUENCE [LARGE SCALE GENOMIC DNA]</scope>
    <source>
        <strain evidence="5">UBA10227</strain>
    </source>
</reference>
<dbReference type="InterPro" id="IPR024983">
    <property type="entry name" value="CHAT_dom"/>
</dbReference>
<dbReference type="Gene3D" id="1.25.40.10">
    <property type="entry name" value="Tetratricopeptide repeat domain"/>
    <property type="match status" value="3"/>
</dbReference>
<dbReference type="Proteomes" id="UP000263268">
    <property type="component" value="Unassembled WGS sequence"/>
</dbReference>
<evidence type="ECO:0000256" key="1">
    <source>
        <dbReference type="PROSITE-ProRule" id="PRU00339"/>
    </source>
</evidence>
<dbReference type="PROSITE" id="PS50005">
    <property type="entry name" value="TPR"/>
    <property type="match status" value="1"/>
</dbReference>
<evidence type="ECO:0000256" key="3">
    <source>
        <dbReference type="SAM" id="SignalP"/>
    </source>
</evidence>
<protein>
    <recommendedName>
        <fullName evidence="4">CHAT domain-containing protein</fullName>
    </recommendedName>
</protein>
<keyword evidence="1" id="KW-0802">TPR repeat</keyword>
<keyword evidence="2" id="KW-0812">Transmembrane</keyword>
<dbReference type="PANTHER" id="PTHR10098">
    <property type="entry name" value="RAPSYN-RELATED"/>
    <property type="match status" value="1"/>
</dbReference>
<dbReference type="AlphaFoldDB" id="A0A3D6BN79"/>
<comment type="caution">
    <text evidence="5">The sequence shown here is derived from an EMBL/GenBank/DDBJ whole genome shotgun (WGS) entry which is preliminary data.</text>
</comment>
<dbReference type="InterPro" id="IPR019734">
    <property type="entry name" value="TPR_rpt"/>
</dbReference>
<dbReference type="EMBL" id="DPRK01000021">
    <property type="protein sequence ID" value="HCY80364.1"/>
    <property type="molecule type" value="Genomic_DNA"/>
</dbReference>
<dbReference type="InterPro" id="IPR011990">
    <property type="entry name" value="TPR-like_helical_dom_sf"/>
</dbReference>
<dbReference type="Pfam" id="PF12770">
    <property type="entry name" value="CHAT"/>
    <property type="match status" value="1"/>
</dbReference>
<evidence type="ECO:0000259" key="4">
    <source>
        <dbReference type="Pfam" id="PF12770"/>
    </source>
</evidence>
<keyword evidence="2" id="KW-0472">Membrane</keyword>
<feature type="signal peptide" evidence="3">
    <location>
        <begin position="1"/>
        <end position="18"/>
    </location>
</feature>
<sequence length="993" mass="114081">MKLKLLILLWLFMGNTLAFQEDMSQMIQQADSLLKQKSYELSKRHWVEIVSQTPKHHSKYFIYSSKLQYCEAKLLQEGGNYTEAIQKYSSILDMLNKHDVSETRVFRIEVYSGLYHSLAYSGQWDKALEKGTEGLTLIDASVDTQTQADYIYDLGYINDRLKNYSEAIKLYQQAISLYEALKENKYFDLGLAYNNLATVYKQIGFFTERLKSFELARTYWEKAPSIKPSYLITLYGNMLKLYMEYGDAGKAKDLFQAIHAIANSAVEPRDKVNILRLQVLYHTFSKNLSKAEGNLETFTEYFLKLPQKESYSHHYLAALIDLADCYILEGQEQKASLTLSKALSMCQDFKQPYYCMLTFTQYTKLATYAKDYPTAIGYLDASLELNEQSPIGLINVVNILIQKASLQLKQNEVTEANRTMKEALSVLAEKKVNTPRDITVETFEQQHSSFFIIAMKDAANFYLDMYHLTQEENHAHYAKYLYEMAAEIFGLYYQNGEYNVNLNRLNTSINEGIYQMYTLLQRPLSEQVLTRIEQNNSQVLRNEFERKHVQFLAMDKSLLAQRNMLKFELKKSKEGNDSLTNVQKELQEAITKLDTVIAEKAPMYESFYKEDISLQKIQHYLGREELLVKYFVGNKRVYVITLSQQGIELFDLVDTEVLKENLHSFYATLSDPKTNSLPQSRELYTQLIEPFQHKLKPYRALTILPHDILHFLPFEALQTGSGLLIDKHNIQYANSLSLWYFLKSTPHPSKDAKKLLAAFAPQYGLKGETNDTLRGNRFEDLEGARKEAMKVASIIKGDMYLNETATIKNFMDQTAAYNIYHLAMHGVLNTNDHTQSGLVFNGNVLFDVSSFYGLYFPADLVVLRACNTGVGQLTEGEGLLNLSNALTYSGVRASVYSLWEVPDKETSEIMVSFYRYLETGANKTEALANAKRDFIKNNPLKAHPYYWAGFVINGDSEPVLQASKSMAYVLLLLLIVVGAVYFFKYFKGRKVSI</sequence>
<feature type="domain" description="CHAT" evidence="4">
    <location>
        <begin position="679"/>
        <end position="955"/>
    </location>
</feature>
<feature type="repeat" description="TPR" evidence="1">
    <location>
        <begin position="148"/>
        <end position="181"/>
    </location>
</feature>
<gene>
    <name evidence="5" type="ORF">DHV22_01520</name>
</gene>
<dbReference type="SUPFAM" id="SSF48452">
    <property type="entry name" value="TPR-like"/>
    <property type="match status" value="2"/>
</dbReference>
<organism evidence="5 6">
    <name type="scientific">Xanthomarina gelatinilytica</name>
    <dbReference type="NCBI Taxonomy" id="1137281"/>
    <lineage>
        <taxon>Bacteria</taxon>
        <taxon>Pseudomonadati</taxon>
        <taxon>Bacteroidota</taxon>
        <taxon>Flavobacteriia</taxon>
        <taxon>Flavobacteriales</taxon>
        <taxon>Flavobacteriaceae</taxon>
        <taxon>Xanthomarina</taxon>
    </lineage>
</organism>
<keyword evidence="3" id="KW-0732">Signal</keyword>
<proteinExistence type="predicted"/>